<dbReference type="PANTHER" id="PTHR43884:SF12">
    <property type="entry name" value="ISOVALERYL-COA DEHYDROGENASE, MITOCHONDRIAL-RELATED"/>
    <property type="match status" value="1"/>
</dbReference>
<feature type="domain" description="Acyl-CoA dehydrogenase/oxidase N-terminal" evidence="1">
    <location>
        <begin position="7"/>
        <end position="105"/>
    </location>
</feature>
<comment type="caution">
    <text evidence="2">The sequence shown here is derived from an EMBL/GenBank/DDBJ whole genome shotgun (WGS) entry which is preliminary data.</text>
</comment>
<name>A0A1C0Y794_9BACL</name>
<dbReference type="GO" id="GO:0003995">
    <property type="term" value="F:acyl-CoA dehydrogenase activity"/>
    <property type="evidence" value="ECO:0007669"/>
    <property type="project" value="TreeGrafter"/>
</dbReference>
<dbReference type="InterPro" id="IPR009100">
    <property type="entry name" value="AcylCoA_DH/oxidase_NM_dom_sf"/>
</dbReference>
<dbReference type="InterPro" id="IPR046373">
    <property type="entry name" value="Acyl-CoA_Oxase/DH_mid-dom_sf"/>
</dbReference>
<dbReference type="EMBL" id="MASJ01000039">
    <property type="protein sequence ID" value="OCS83032.1"/>
    <property type="molecule type" value="Genomic_DNA"/>
</dbReference>
<proteinExistence type="predicted"/>
<dbReference type="STRING" id="33978.A6M13_06415"/>
<evidence type="ECO:0000313" key="3">
    <source>
        <dbReference type="Proteomes" id="UP000093199"/>
    </source>
</evidence>
<accession>A0A1C0Y794</accession>
<dbReference type="OrthoDB" id="2564795at2"/>
<dbReference type="PANTHER" id="PTHR43884">
    <property type="entry name" value="ACYL-COA DEHYDROGENASE"/>
    <property type="match status" value="1"/>
</dbReference>
<dbReference type="Gene3D" id="1.10.540.10">
    <property type="entry name" value="Acyl-CoA dehydrogenase/oxidase, N-terminal domain"/>
    <property type="match status" value="1"/>
</dbReference>
<dbReference type="Pfam" id="PF02771">
    <property type="entry name" value="Acyl-CoA_dh_N"/>
    <property type="match status" value="1"/>
</dbReference>
<dbReference type="SUPFAM" id="SSF56645">
    <property type="entry name" value="Acyl-CoA dehydrogenase NM domain-like"/>
    <property type="match status" value="1"/>
</dbReference>
<dbReference type="RefSeq" id="WP_066547994.1">
    <property type="nucleotide sequence ID" value="NZ_MASJ01000039.1"/>
</dbReference>
<gene>
    <name evidence="2" type="ORF">A6M13_06415</name>
</gene>
<dbReference type="Proteomes" id="UP000093199">
    <property type="component" value="Unassembled WGS sequence"/>
</dbReference>
<dbReference type="InterPro" id="IPR037069">
    <property type="entry name" value="AcylCoA_DH/ox_N_sf"/>
</dbReference>
<organism evidence="2 3">
    <name type="scientific">Caryophanon tenue</name>
    <dbReference type="NCBI Taxonomy" id="33978"/>
    <lineage>
        <taxon>Bacteria</taxon>
        <taxon>Bacillati</taxon>
        <taxon>Bacillota</taxon>
        <taxon>Bacilli</taxon>
        <taxon>Bacillales</taxon>
        <taxon>Caryophanaceae</taxon>
        <taxon>Caryophanon</taxon>
    </lineage>
</organism>
<reference evidence="2 3" key="1">
    <citation type="submission" date="2016-07" db="EMBL/GenBank/DDBJ databases">
        <title>Caryophanon tenue genome sequencing.</title>
        <authorList>
            <person name="Verma A."/>
            <person name="Pal Y."/>
            <person name="Krishnamurthi S."/>
        </authorList>
    </citation>
    <scope>NUCLEOTIDE SEQUENCE [LARGE SCALE GENOMIC DNA]</scope>
    <source>
        <strain evidence="2 3">DSM 14152</strain>
    </source>
</reference>
<sequence>MVQEQLAVQQIIEQHLAPFVKKIDEEALYAESYLRELGKQGYFRSAGKDRATLLLDEAKLVEQTAAVCMTTAFCLWCHLAALTYLRTTTNKTLQATYLPRLEQGEQLGATGLSNPMKFYTELEKLHLNAERVEGGYVVNGVLGAVSNLATDHVFGGIAQLPNDEEVMFLVDLTKHAVPLKEKVNFIGLNGSATYSCRFDNVFIADEYVISHQARAFVADIRPAFIIYQIPLGLGVIDAAITSIEKVKAKQNGCNQYLQTQACDLTDKREALQQQLATLTQGAPLKDICQTRLHTVYATLEATQASMLHNGSAGYVAGSKPSRLLRESYFFANLTPTVRHLEKIIQNQ</sequence>
<evidence type="ECO:0000259" key="1">
    <source>
        <dbReference type="Pfam" id="PF02771"/>
    </source>
</evidence>
<dbReference type="InterPro" id="IPR013786">
    <property type="entry name" value="AcylCoA_DH/ox_N"/>
</dbReference>
<protein>
    <submittedName>
        <fullName evidence="2">Acyl-CoA dehydrogenase</fullName>
    </submittedName>
</protein>
<dbReference type="Gene3D" id="2.40.110.10">
    <property type="entry name" value="Butyryl-CoA Dehydrogenase, subunit A, domain 2"/>
    <property type="match status" value="1"/>
</dbReference>
<keyword evidence="3" id="KW-1185">Reference proteome</keyword>
<dbReference type="GO" id="GO:0050660">
    <property type="term" value="F:flavin adenine dinucleotide binding"/>
    <property type="evidence" value="ECO:0007669"/>
    <property type="project" value="InterPro"/>
</dbReference>
<dbReference type="AlphaFoldDB" id="A0A1C0Y794"/>
<evidence type="ECO:0000313" key="2">
    <source>
        <dbReference type="EMBL" id="OCS83032.1"/>
    </source>
</evidence>